<evidence type="ECO:0000313" key="2">
    <source>
        <dbReference type="EMBL" id="KAH8507064.1"/>
    </source>
</evidence>
<keyword evidence="3" id="KW-1185">Reference proteome</keyword>
<dbReference type="EMBL" id="JACEGQ020000005">
    <property type="protein sequence ID" value="KAH8507064.1"/>
    <property type="molecule type" value="Genomic_DNA"/>
</dbReference>
<feature type="chain" id="PRO_5035865805" evidence="1">
    <location>
        <begin position="25"/>
        <end position="179"/>
    </location>
</feature>
<dbReference type="PROSITE" id="PS51257">
    <property type="entry name" value="PROKAR_LIPOPROTEIN"/>
    <property type="match status" value="1"/>
</dbReference>
<gene>
    <name evidence="2" type="ORF">H0E87_009533</name>
</gene>
<dbReference type="PANTHER" id="PTHR33355">
    <property type="entry name" value="WALL-ASSOCIATED RECEPTOR KINASE CARBOXY-TERMINAL PROTEIN-RELATED"/>
    <property type="match status" value="1"/>
</dbReference>
<reference evidence="2" key="1">
    <citation type="journal article" date="2021" name="J. Hered.">
        <title>Genome Assembly of Salicaceae Populus deltoides (Eastern Cottonwood) I-69 Based on Nanopore Sequencing and Hi-C Technologies.</title>
        <authorList>
            <person name="Bai S."/>
            <person name="Wu H."/>
            <person name="Zhang J."/>
            <person name="Pan Z."/>
            <person name="Zhao W."/>
            <person name="Li Z."/>
            <person name="Tong C."/>
        </authorList>
    </citation>
    <scope>NUCLEOTIDE SEQUENCE</scope>
    <source>
        <tissue evidence="2">Leaf</tissue>
    </source>
</reference>
<keyword evidence="1" id="KW-0732">Signal</keyword>
<dbReference type="AlphaFoldDB" id="A0A8T2YPB7"/>
<proteinExistence type="predicted"/>
<evidence type="ECO:0000256" key="1">
    <source>
        <dbReference type="SAM" id="SignalP"/>
    </source>
</evidence>
<dbReference type="PANTHER" id="PTHR33355:SF15">
    <property type="entry name" value="WALL-ASSOCIATED RECEPTOR KINASE GALACTURONAN-BINDING DOMAIN-CONTAINING PROTEIN"/>
    <property type="match status" value="1"/>
</dbReference>
<protein>
    <submittedName>
        <fullName evidence="2">Uncharacterized protein</fullName>
    </submittedName>
</protein>
<name>A0A8T2YPB7_POPDE</name>
<feature type="signal peptide" evidence="1">
    <location>
        <begin position="1"/>
        <end position="24"/>
    </location>
</feature>
<dbReference type="Proteomes" id="UP000807159">
    <property type="component" value="Chromosome 5"/>
</dbReference>
<comment type="caution">
    <text evidence="2">The sequence shown here is derived from an EMBL/GenBank/DDBJ whole genome shotgun (WGS) entry which is preliminary data.</text>
</comment>
<evidence type="ECO:0000313" key="3">
    <source>
        <dbReference type="Proteomes" id="UP000807159"/>
    </source>
</evidence>
<sequence>MEKSILSMLILMVTLLSCSWSATALQHCGNCGLTPVPFPLSTGPDCGNQQYKLSICHNYIQGNAAACASAPLCCTFKSSTGLQSAYMIKVYDGGCAAYQSFVNLDVKKVGMIKKWPEPGVEIEWALPEEPICNIPVDCKDLLYSKCLPDPISLGQKRCFCDAGFKWDPINGWCQSEFNL</sequence>
<accession>A0A8T2YPB7</accession>
<organism evidence="2 3">
    <name type="scientific">Populus deltoides</name>
    <name type="common">Eastern poplar</name>
    <name type="synonym">Eastern cottonwood</name>
    <dbReference type="NCBI Taxonomy" id="3696"/>
    <lineage>
        <taxon>Eukaryota</taxon>
        <taxon>Viridiplantae</taxon>
        <taxon>Streptophyta</taxon>
        <taxon>Embryophyta</taxon>
        <taxon>Tracheophyta</taxon>
        <taxon>Spermatophyta</taxon>
        <taxon>Magnoliopsida</taxon>
        <taxon>eudicotyledons</taxon>
        <taxon>Gunneridae</taxon>
        <taxon>Pentapetalae</taxon>
        <taxon>rosids</taxon>
        <taxon>fabids</taxon>
        <taxon>Malpighiales</taxon>
        <taxon>Salicaceae</taxon>
        <taxon>Saliceae</taxon>
        <taxon>Populus</taxon>
    </lineage>
</organism>